<sequence length="73" mass="8293">MCRRPLGQVKGKAKVKVAIDLNADGTTRESWSSKSAVKKVYYTLTINGVEFPVEVNNHKWQNWGRDWDIPGMS</sequence>
<dbReference type="AlphaFoldDB" id="C5LXI8"/>
<evidence type="ECO:0000313" key="2">
    <source>
        <dbReference type="Proteomes" id="UP000007800"/>
    </source>
</evidence>
<evidence type="ECO:0000313" key="1">
    <source>
        <dbReference type="EMBL" id="EEQ98554.1"/>
    </source>
</evidence>
<dbReference type="Proteomes" id="UP000007800">
    <property type="component" value="Unassembled WGS sequence"/>
</dbReference>
<accession>C5LXI8</accession>
<keyword evidence="2" id="KW-1185">Reference proteome</keyword>
<dbReference type="RefSeq" id="XP_002765837.1">
    <property type="nucleotide sequence ID" value="XM_002765791.1"/>
</dbReference>
<dbReference type="EMBL" id="GG686551">
    <property type="protein sequence ID" value="EEQ98554.1"/>
    <property type="molecule type" value="Genomic_DNA"/>
</dbReference>
<gene>
    <name evidence="1" type="ORF">Pmar_PMAR028896</name>
</gene>
<organism evidence="2">
    <name type="scientific">Perkinsus marinus (strain ATCC 50983 / TXsc)</name>
    <dbReference type="NCBI Taxonomy" id="423536"/>
    <lineage>
        <taxon>Eukaryota</taxon>
        <taxon>Sar</taxon>
        <taxon>Alveolata</taxon>
        <taxon>Perkinsozoa</taxon>
        <taxon>Perkinsea</taxon>
        <taxon>Perkinsida</taxon>
        <taxon>Perkinsidae</taxon>
        <taxon>Perkinsus</taxon>
    </lineage>
</organism>
<proteinExistence type="predicted"/>
<reference evidence="1 2" key="1">
    <citation type="submission" date="2008-07" db="EMBL/GenBank/DDBJ databases">
        <authorList>
            <person name="El-Sayed N."/>
            <person name="Caler E."/>
            <person name="Inman J."/>
            <person name="Amedeo P."/>
            <person name="Hass B."/>
            <person name="Wortman J."/>
        </authorList>
    </citation>
    <scope>NUCLEOTIDE SEQUENCE [LARGE SCALE GENOMIC DNA]</scope>
    <source>
        <strain evidence="2">ATCC 50983 / TXsc</strain>
    </source>
</reference>
<dbReference type="GeneID" id="9062156"/>
<protein>
    <submittedName>
        <fullName evidence="1">Uncharacterized protein</fullName>
    </submittedName>
</protein>
<dbReference type="InParanoid" id="C5LXI8"/>
<name>C5LXI8_PERM5</name>